<comment type="caution">
    <text evidence="3">The sequence shown here is derived from an EMBL/GenBank/DDBJ whole genome shotgun (WGS) entry which is preliminary data.</text>
</comment>
<keyword evidence="4" id="KW-1185">Reference proteome</keyword>
<dbReference type="GO" id="GO:0016787">
    <property type="term" value="F:hydrolase activity"/>
    <property type="evidence" value="ECO:0007669"/>
    <property type="project" value="UniProtKB-KW"/>
</dbReference>
<proteinExistence type="predicted"/>
<keyword evidence="3" id="KW-0378">Hydrolase</keyword>
<dbReference type="RefSeq" id="WP_332077069.1">
    <property type="nucleotide sequence ID" value="NZ_JAZHBM010000001.1"/>
</dbReference>
<dbReference type="Pfam" id="PF04471">
    <property type="entry name" value="Mrr_cat"/>
    <property type="match status" value="1"/>
</dbReference>
<evidence type="ECO:0000256" key="1">
    <source>
        <dbReference type="SAM" id="MobiDB-lite"/>
    </source>
</evidence>
<accession>A0ABU7WCI0</accession>
<dbReference type="EMBL" id="JAZHBM010000001">
    <property type="protein sequence ID" value="MEF3081335.1"/>
    <property type="molecule type" value="Genomic_DNA"/>
</dbReference>
<dbReference type="GO" id="GO:0004519">
    <property type="term" value="F:endonuclease activity"/>
    <property type="evidence" value="ECO:0007669"/>
    <property type="project" value="UniProtKB-KW"/>
</dbReference>
<feature type="region of interest" description="Disordered" evidence="1">
    <location>
        <begin position="95"/>
        <end position="119"/>
    </location>
</feature>
<dbReference type="EC" id="3.1.21.-" evidence="3"/>
<evidence type="ECO:0000313" key="3">
    <source>
        <dbReference type="EMBL" id="MEF3081335.1"/>
    </source>
</evidence>
<gene>
    <name evidence="3" type="ORF">V3391_03805</name>
</gene>
<reference evidence="3 4" key="1">
    <citation type="submission" date="2024-01" db="EMBL/GenBank/DDBJ databases">
        <title>Novel species of the genus Luteimonas isolated from rivers.</title>
        <authorList>
            <person name="Lu H."/>
        </authorList>
    </citation>
    <scope>NUCLEOTIDE SEQUENCE [LARGE SCALE GENOMIC DNA]</scope>
    <source>
        <strain evidence="3 4">SMYT11W</strain>
    </source>
</reference>
<name>A0ABU7WCI0_9GAMM</name>
<evidence type="ECO:0000313" key="4">
    <source>
        <dbReference type="Proteomes" id="UP001358324"/>
    </source>
</evidence>
<evidence type="ECO:0000259" key="2">
    <source>
        <dbReference type="Pfam" id="PF04471"/>
    </source>
</evidence>
<keyword evidence="3" id="KW-0540">Nuclease</keyword>
<dbReference type="InterPro" id="IPR007560">
    <property type="entry name" value="Restrct_endonuc_IV_Mrr"/>
</dbReference>
<sequence length="119" mass="13625">MRQGLKRVAHRRDDALTGVRWDRLEHLLAACYRDADYQVEHVGAGALAGWVELGVDLKLEHDGRVLLVRIKHWNACKLPRSDMHQLIGLRSTRVESVDAAPADGRPFKKRVSRNSHQWN</sequence>
<feature type="domain" description="Restriction endonuclease type IV Mrr" evidence="2">
    <location>
        <begin position="19"/>
        <end position="92"/>
    </location>
</feature>
<keyword evidence="3" id="KW-0255">Endonuclease</keyword>
<organism evidence="3 4">
    <name type="scientific">Luteimonas flava</name>
    <dbReference type="NCBI Taxonomy" id="3115822"/>
    <lineage>
        <taxon>Bacteria</taxon>
        <taxon>Pseudomonadati</taxon>
        <taxon>Pseudomonadota</taxon>
        <taxon>Gammaproteobacteria</taxon>
        <taxon>Lysobacterales</taxon>
        <taxon>Lysobacteraceae</taxon>
        <taxon>Luteimonas</taxon>
    </lineage>
</organism>
<dbReference type="Proteomes" id="UP001358324">
    <property type="component" value="Unassembled WGS sequence"/>
</dbReference>
<protein>
    <submittedName>
        <fullName evidence="3">Restriction endonuclease</fullName>
        <ecNumber evidence="3">3.1.21.-</ecNumber>
    </submittedName>
</protein>